<evidence type="ECO:0000256" key="1">
    <source>
        <dbReference type="SAM" id="SignalP"/>
    </source>
</evidence>
<keyword evidence="3" id="KW-1185">Reference proteome</keyword>
<evidence type="ECO:0000313" key="3">
    <source>
        <dbReference type="Proteomes" id="UP000523795"/>
    </source>
</evidence>
<accession>A0ABX1JTM4</accession>
<feature type="non-terminal residue" evidence="2">
    <location>
        <position position="64"/>
    </location>
</feature>
<feature type="signal peptide" evidence="1">
    <location>
        <begin position="1"/>
        <end position="25"/>
    </location>
</feature>
<name>A0ABX1JTM4_9MICC</name>
<dbReference type="Proteomes" id="UP000523795">
    <property type="component" value="Unassembled WGS sequence"/>
</dbReference>
<organism evidence="2 3">
    <name type="scientific">Arthrobacter deserti</name>
    <dbReference type="NCBI Taxonomy" id="1742687"/>
    <lineage>
        <taxon>Bacteria</taxon>
        <taxon>Bacillati</taxon>
        <taxon>Actinomycetota</taxon>
        <taxon>Actinomycetes</taxon>
        <taxon>Micrococcales</taxon>
        <taxon>Micrococcaceae</taxon>
        <taxon>Arthrobacter</taxon>
    </lineage>
</organism>
<gene>
    <name evidence="2" type="ORF">HER39_19265</name>
</gene>
<dbReference type="PROSITE" id="PS51257">
    <property type="entry name" value="PROKAR_LIPOPROTEIN"/>
    <property type="match status" value="1"/>
</dbReference>
<protein>
    <submittedName>
        <fullName evidence="2">Sugar ABC transporter substrate-binding protein</fullName>
    </submittedName>
</protein>
<sequence>MRKFTRSALVSLAIATLALTSCGRAQETPAGGGGTARPGFESGSLIGVALPQKTSENWVLAEGL</sequence>
<evidence type="ECO:0000313" key="2">
    <source>
        <dbReference type="EMBL" id="NKX52672.1"/>
    </source>
</evidence>
<reference evidence="2 3" key="1">
    <citation type="submission" date="2020-04" db="EMBL/GenBank/DDBJ databases">
        <authorList>
            <person name="Liu S."/>
        </authorList>
    </citation>
    <scope>NUCLEOTIDE SEQUENCE [LARGE SCALE GENOMIC DNA]</scope>
    <source>
        <strain evidence="2 3">CGMCC 1.15091</strain>
    </source>
</reference>
<feature type="chain" id="PRO_5047190117" evidence="1">
    <location>
        <begin position="26"/>
        <end position="64"/>
    </location>
</feature>
<keyword evidence="1" id="KW-0732">Signal</keyword>
<proteinExistence type="predicted"/>
<dbReference type="EMBL" id="JAAZSR010000657">
    <property type="protein sequence ID" value="NKX52672.1"/>
    <property type="molecule type" value="Genomic_DNA"/>
</dbReference>
<comment type="caution">
    <text evidence="2">The sequence shown here is derived from an EMBL/GenBank/DDBJ whole genome shotgun (WGS) entry which is preliminary data.</text>
</comment>